<evidence type="ECO:0000313" key="2">
    <source>
        <dbReference type="Proteomes" id="UP001266305"/>
    </source>
</evidence>
<evidence type="ECO:0000313" key="1">
    <source>
        <dbReference type="EMBL" id="KAK2118470.1"/>
    </source>
</evidence>
<protein>
    <submittedName>
        <fullName evidence="1">Uncharacterized protein</fullName>
    </submittedName>
</protein>
<gene>
    <name evidence="1" type="ORF">P7K49_005357</name>
</gene>
<comment type="caution">
    <text evidence="1">The sequence shown here is derived from an EMBL/GenBank/DDBJ whole genome shotgun (WGS) entry which is preliminary data.</text>
</comment>
<name>A0ABQ9WAJ5_SAGOE</name>
<keyword evidence="2" id="KW-1185">Reference proteome</keyword>
<organism evidence="1 2">
    <name type="scientific">Saguinus oedipus</name>
    <name type="common">Cotton-top tamarin</name>
    <name type="synonym">Oedipomidas oedipus</name>
    <dbReference type="NCBI Taxonomy" id="9490"/>
    <lineage>
        <taxon>Eukaryota</taxon>
        <taxon>Metazoa</taxon>
        <taxon>Chordata</taxon>
        <taxon>Craniata</taxon>
        <taxon>Vertebrata</taxon>
        <taxon>Euteleostomi</taxon>
        <taxon>Mammalia</taxon>
        <taxon>Eutheria</taxon>
        <taxon>Euarchontoglires</taxon>
        <taxon>Primates</taxon>
        <taxon>Haplorrhini</taxon>
        <taxon>Platyrrhini</taxon>
        <taxon>Cebidae</taxon>
        <taxon>Callitrichinae</taxon>
        <taxon>Saguinus</taxon>
    </lineage>
</organism>
<dbReference type="Proteomes" id="UP001266305">
    <property type="component" value="Unassembled WGS sequence"/>
</dbReference>
<proteinExistence type="predicted"/>
<reference evidence="1 2" key="1">
    <citation type="submission" date="2023-05" db="EMBL/GenBank/DDBJ databases">
        <title>B98-5 Cell Line De Novo Hybrid Assembly: An Optical Mapping Approach.</title>
        <authorList>
            <person name="Kananen K."/>
            <person name="Auerbach J.A."/>
            <person name="Kautto E."/>
            <person name="Blachly J.S."/>
        </authorList>
    </citation>
    <scope>NUCLEOTIDE SEQUENCE [LARGE SCALE GENOMIC DNA]</scope>
    <source>
        <strain evidence="1">B95-8</strain>
        <tissue evidence="1">Cell line</tissue>
    </source>
</reference>
<accession>A0ABQ9WAJ5</accession>
<sequence>MMGAGYGYVAAVSATPGAQRLCRLFMWIWQSVIHLLQMGQPILATILTGPSHLIHPEGINQAGENLVPTGMNILKTILDSENCWGQIPQLDPQGLSHSGKVTSLLSSFSFLHLLLLAQGTLDGSIVYAMPLASLSLHPQALSPNRQFSFLLEGAESEEGQTTNCPGGHVRLLTPADASMKEKEEHKMTPPLLAWKPGRCCH</sequence>
<dbReference type="EMBL" id="JASSZA010000002">
    <property type="protein sequence ID" value="KAK2118470.1"/>
    <property type="molecule type" value="Genomic_DNA"/>
</dbReference>